<dbReference type="Gene3D" id="2.10.25.10">
    <property type="entry name" value="Laminin"/>
    <property type="match status" value="1"/>
</dbReference>
<organism evidence="7 8">
    <name type="scientific">Mastacembelus armatus</name>
    <name type="common">zig-zag eel</name>
    <dbReference type="NCBI Taxonomy" id="205130"/>
    <lineage>
        <taxon>Eukaryota</taxon>
        <taxon>Metazoa</taxon>
        <taxon>Chordata</taxon>
        <taxon>Craniata</taxon>
        <taxon>Vertebrata</taxon>
        <taxon>Euteleostomi</taxon>
        <taxon>Actinopterygii</taxon>
        <taxon>Neopterygii</taxon>
        <taxon>Teleostei</taxon>
        <taxon>Neoteleostei</taxon>
        <taxon>Acanthomorphata</taxon>
        <taxon>Anabantaria</taxon>
        <taxon>Synbranchiformes</taxon>
        <taxon>Mastacembelidae</taxon>
        <taxon>Mastacembelus</taxon>
    </lineage>
</organism>
<evidence type="ECO:0000256" key="3">
    <source>
        <dbReference type="ARBA" id="ARBA00022737"/>
    </source>
</evidence>
<dbReference type="InParanoid" id="A0A3Q3RNB2"/>
<dbReference type="CDD" id="cd19941">
    <property type="entry name" value="TIL"/>
    <property type="match status" value="1"/>
</dbReference>
<keyword evidence="8" id="KW-1185">Reference proteome</keyword>
<dbReference type="Pfam" id="PF00094">
    <property type="entry name" value="VWD"/>
    <property type="match status" value="2"/>
</dbReference>
<name>A0A3Q3RNB2_9TELE</name>
<reference evidence="7" key="2">
    <citation type="submission" date="2025-09" db="UniProtKB">
        <authorList>
            <consortium name="Ensembl"/>
        </authorList>
    </citation>
    <scope>IDENTIFICATION</scope>
</reference>
<dbReference type="InterPro" id="IPR001846">
    <property type="entry name" value="VWF_type-D"/>
</dbReference>
<dbReference type="FunFam" id="2.10.25.10:FF:000153">
    <property type="entry name" value="MUC5B isoform 1"/>
    <property type="match status" value="1"/>
</dbReference>
<dbReference type="InterPro" id="IPR014853">
    <property type="entry name" value="VWF/SSPO/ZAN-like_Cys-rich_dom"/>
</dbReference>
<dbReference type="SUPFAM" id="SSF57567">
    <property type="entry name" value="Serine protease inhibitors"/>
    <property type="match status" value="1"/>
</dbReference>
<dbReference type="Pfam" id="PF01826">
    <property type="entry name" value="TIL"/>
    <property type="match status" value="1"/>
</dbReference>
<sequence>NHVSSICSTWGREHFKTFDGDMYHFPGMCEYNLVSDCHESYQEFSVHMKRKENDGNSAVSYIVVTINDLLFNLTENLVTVNDLPVKMPYYNAGVQVEKNAAYIKLHSKVGITVMWTGDDAVMVELDRDYANRTCGLCGDFNGVPVYNEFIDEGRKISPIEFGNKQKVHHPNVVCEDPYEEEESLEVGNVLESCKEFQTTCEQMLHSESWSSCTRLIDPEPYIQACVQDMCGCVNRVNDFCVCSTLSEFSRQCSHAGGQPPKWRTPEFCAKKCPFNMVYEESGSPCMDTCTHLDTSSMCEDHKMDGCFCPPGTVFDDISMRGCISQSECQCKHDKIYNSSEVYRQDPVECVCMEGRWTCKNLQTPAVCAIEEGSHVTTFDGKTFTFHGDCFYTLAKVGSKDDASPMFTILVQLVPCGNQELDTCLKTLKIQLNNDRNNVSSSLLVTAAVTD</sequence>
<evidence type="ECO:0000259" key="6">
    <source>
        <dbReference type="PROSITE" id="PS51233"/>
    </source>
</evidence>
<evidence type="ECO:0000313" key="7">
    <source>
        <dbReference type="Ensembl" id="ENSMAMP00000005415.1"/>
    </source>
</evidence>
<keyword evidence="2" id="KW-0964">Secreted</keyword>
<dbReference type="Proteomes" id="UP000261640">
    <property type="component" value="Unplaced"/>
</dbReference>
<dbReference type="PROSITE" id="PS51233">
    <property type="entry name" value="VWFD"/>
    <property type="match status" value="2"/>
</dbReference>
<protein>
    <recommendedName>
        <fullName evidence="6">VWFD domain-containing protein</fullName>
    </recommendedName>
</protein>
<feature type="domain" description="VWFD" evidence="6">
    <location>
        <begin position="365"/>
        <end position="450"/>
    </location>
</feature>
<feature type="domain" description="VWFD" evidence="6">
    <location>
        <begin position="5"/>
        <end position="175"/>
    </location>
</feature>
<comment type="subcellular location">
    <subcellularLocation>
        <location evidence="1">Secreted</location>
    </subcellularLocation>
</comment>
<dbReference type="InterPro" id="IPR001007">
    <property type="entry name" value="VWF_dom"/>
</dbReference>
<keyword evidence="3" id="KW-0677">Repeat</keyword>
<dbReference type="SMART" id="SM00832">
    <property type="entry name" value="C8"/>
    <property type="match status" value="1"/>
</dbReference>
<proteinExistence type="predicted"/>
<evidence type="ECO:0000256" key="5">
    <source>
        <dbReference type="ARBA" id="ARBA00023180"/>
    </source>
</evidence>
<keyword evidence="5" id="KW-0325">Glycoprotein</keyword>
<dbReference type="PANTHER" id="PTHR11339:SF371">
    <property type="entry name" value="MUCIN-2"/>
    <property type="match status" value="1"/>
</dbReference>
<dbReference type="SMART" id="SM00216">
    <property type="entry name" value="VWD"/>
    <property type="match status" value="1"/>
</dbReference>
<dbReference type="SMART" id="SM00215">
    <property type="entry name" value="VWC_out"/>
    <property type="match status" value="1"/>
</dbReference>
<dbReference type="Pfam" id="PF08742">
    <property type="entry name" value="C8"/>
    <property type="match status" value="1"/>
</dbReference>
<dbReference type="Ensembl" id="ENSMAMT00000005559.2">
    <property type="protein sequence ID" value="ENSMAMP00000005415.1"/>
    <property type="gene ID" value="ENSMAMG00000003641.2"/>
</dbReference>
<dbReference type="PANTHER" id="PTHR11339">
    <property type="entry name" value="EXTRACELLULAR MATRIX GLYCOPROTEIN RELATED"/>
    <property type="match status" value="1"/>
</dbReference>
<keyword evidence="4" id="KW-1015">Disulfide bond</keyword>
<evidence type="ECO:0000256" key="1">
    <source>
        <dbReference type="ARBA" id="ARBA00004613"/>
    </source>
</evidence>
<dbReference type="GO" id="GO:0031012">
    <property type="term" value="C:extracellular matrix"/>
    <property type="evidence" value="ECO:0007669"/>
    <property type="project" value="TreeGrafter"/>
</dbReference>
<dbReference type="InterPro" id="IPR002919">
    <property type="entry name" value="TIL_dom"/>
</dbReference>
<reference evidence="7" key="1">
    <citation type="submission" date="2025-08" db="UniProtKB">
        <authorList>
            <consortium name="Ensembl"/>
        </authorList>
    </citation>
    <scope>IDENTIFICATION</scope>
</reference>
<dbReference type="InterPro" id="IPR036084">
    <property type="entry name" value="Ser_inhib-like_sf"/>
</dbReference>
<dbReference type="STRING" id="205130.ENSMAMP00000005415"/>
<dbReference type="GO" id="GO:0005615">
    <property type="term" value="C:extracellular space"/>
    <property type="evidence" value="ECO:0007669"/>
    <property type="project" value="TreeGrafter"/>
</dbReference>
<dbReference type="InterPro" id="IPR050780">
    <property type="entry name" value="Mucin_vWF_Thrombospondin_sf"/>
</dbReference>
<accession>A0A3Q3RNB2</accession>
<evidence type="ECO:0000256" key="2">
    <source>
        <dbReference type="ARBA" id="ARBA00022525"/>
    </source>
</evidence>
<evidence type="ECO:0000256" key="4">
    <source>
        <dbReference type="ARBA" id="ARBA00023157"/>
    </source>
</evidence>
<dbReference type="GeneTree" id="ENSGT00940000164871"/>
<evidence type="ECO:0000313" key="8">
    <source>
        <dbReference type="Proteomes" id="UP000261640"/>
    </source>
</evidence>
<dbReference type="AlphaFoldDB" id="A0A3Q3RNB2"/>